<dbReference type="EMBL" id="JAIEZQ010000002">
    <property type="protein sequence ID" value="MBY9075915.1"/>
    <property type="molecule type" value="Genomic_DNA"/>
</dbReference>
<evidence type="ECO:0000259" key="1">
    <source>
        <dbReference type="Pfam" id="PF00149"/>
    </source>
</evidence>
<dbReference type="RefSeq" id="WP_221025606.1">
    <property type="nucleotide sequence ID" value="NZ_JAIEZQ010000002.1"/>
</dbReference>
<evidence type="ECO:0000313" key="3">
    <source>
        <dbReference type="Proteomes" id="UP000754710"/>
    </source>
</evidence>
<comment type="caution">
    <text evidence="2">The sequence shown here is derived from an EMBL/GenBank/DDBJ whole genome shotgun (WGS) entry which is preliminary data.</text>
</comment>
<dbReference type="SUPFAM" id="SSF56300">
    <property type="entry name" value="Metallo-dependent phosphatases"/>
    <property type="match status" value="1"/>
</dbReference>
<dbReference type="Pfam" id="PF00149">
    <property type="entry name" value="Metallophos"/>
    <property type="match status" value="1"/>
</dbReference>
<protein>
    <submittedName>
        <fullName evidence="2">Metallophosphoesterase</fullName>
    </submittedName>
</protein>
<feature type="domain" description="Calcineurin-like phosphoesterase" evidence="1">
    <location>
        <begin position="5"/>
        <end position="206"/>
    </location>
</feature>
<dbReference type="InterPro" id="IPR004843">
    <property type="entry name" value="Calcineurin-like_PHP"/>
</dbReference>
<reference evidence="2 3" key="1">
    <citation type="submission" date="2021-08" db="EMBL/GenBank/DDBJ databases">
        <title>Nocardioides bacterium WL0053 sp. nov., isolated from the sediment.</title>
        <authorList>
            <person name="Wang L."/>
            <person name="Zhang D."/>
            <person name="Zhang A."/>
        </authorList>
    </citation>
    <scope>NUCLEOTIDE SEQUENCE [LARGE SCALE GENOMIC DNA]</scope>
    <source>
        <strain evidence="2 3">WL0053</strain>
    </source>
</reference>
<sequence>MGSLFVVSDVHGYRDDLRHVLVEAGLLDADGDWRGHEDDALWVLGDLTDRGPDGIGVIDLVMGLQRQAPGQVHVLMGNHEILALGRHRFPGSRFEDSWRINGGRRRDQEALTPEHVEWLTNLPLMGRAGDFLLVHSDTTEYLAWGESVDQVNATVREQLAGDDLDGHWDVWARLTTRYHYTGAQGADVAAGVLETFGGEAVVHGHSIIGSLLGVPSHEVTDPILYADGRVLAIDGGRYDGGPLLVVRLD</sequence>
<proteinExistence type="predicted"/>
<dbReference type="Proteomes" id="UP000754710">
    <property type="component" value="Unassembled WGS sequence"/>
</dbReference>
<dbReference type="PANTHER" id="PTHR46546">
    <property type="entry name" value="SHEWANELLA-LIKE PROTEIN PHOSPHATASE 1"/>
    <property type="match status" value="1"/>
</dbReference>
<dbReference type="PANTHER" id="PTHR46546:SF4">
    <property type="entry name" value="SHEWANELLA-LIKE PROTEIN PHOSPHATASE 1"/>
    <property type="match status" value="1"/>
</dbReference>
<organism evidence="2 3">
    <name type="scientific">Nocardioides jiangsuensis</name>
    <dbReference type="NCBI Taxonomy" id="2866161"/>
    <lineage>
        <taxon>Bacteria</taxon>
        <taxon>Bacillati</taxon>
        <taxon>Actinomycetota</taxon>
        <taxon>Actinomycetes</taxon>
        <taxon>Propionibacteriales</taxon>
        <taxon>Nocardioidaceae</taxon>
        <taxon>Nocardioides</taxon>
    </lineage>
</organism>
<dbReference type="InterPro" id="IPR029052">
    <property type="entry name" value="Metallo-depent_PP-like"/>
</dbReference>
<name>A0ABS7RLJ1_9ACTN</name>
<accession>A0ABS7RLJ1</accession>
<gene>
    <name evidence="2" type="ORF">K1X13_13865</name>
</gene>
<dbReference type="Gene3D" id="3.60.21.10">
    <property type="match status" value="1"/>
</dbReference>
<evidence type="ECO:0000313" key="2">
    <source>
        <dbReference type="EMBL" id="MBY9075915.1"/>
    </source>
</evidence>
<keyword evidence="3" id="KW-1185">Reference proteome</keyword>